<feature type="domain" description="Coiled-coil" evidence="5">
    <location>
        <begin position="128"/>
        <end position="206"/>
    </location>
</feature>
<keyword evidence="7" id="KW-1185">Reference proteome</keyword>
<evidence type="ECO:0000259" key="5">
    <source>
        <dbReference type="Pfam" id="PF06244"/>
    </source>
</evidence>
<feature type="region of interest" description="Disordered" evidence="4">
    <location>
        <begin position="1"/>
        <end position="69"/>
    </location>
</feature>
<feature type="compositionally biased region" description="Basic and acidic residues" evidence="4">
    <location>
        <begin position="52"/>
        <end position="68"/>
    </location>
</feature>
<dbReference type="Pfam" id="PF06244">
    <property type="entry name" value="Ccdc124"/>
    <property type="match status" value="1"/>
</dbReference>
<evidence type="ECO:0000313" key="7">
    <source>
        <dbReference type="Proteomes" id="UP001159363"/>
    </source>
</evidence>
<evidence type="ECO:0000256" key="1">
    <source>
        <dbReference type="ARBA" id="ARBA00004214"/>
    </source>
</evidence>
<evidence type="ECO:0000313" key="6">
    <source>
        <dbReference type="EMBL" id="KAJ8872492.1"/>
    </source>
</evidence>
<dbReference type="Proteomes" id="UP001159363">
    <property type="component" value="Chromosome 10"/>
</dbReference>
<comment type="subcellular location">
    <subcellularLocation>
        <location evidence="1">Midbody</location>
    </subcellularLocation>
</comment>
<feature type="compositionally biased region" description="Basic and acidic residues" evidence="4">
    <location>
        <begin position="21"/>
        <end position="34"/>
    </location>
</feature>
<dbReference type="InterPro" id="IPR054414">
    <property type="entry name" value="Ccdc124/Oxs1_C"/>
</dbReference>
<evidence type="ECO:0000256" key="3">
    <source>
        <dbReference type="ARBA" id="ARBA00023054"/>
    </source>
</evidence>
<sequence>MPKKFAGENSKAVAARARKTAAKEQEESRRKQQLEEEFWKDDDKHILKKQQKKEEQARKKQETLEKKAQSKALLEEELGSIKPSSKQPISKISQFQIQAENEKRKVAAGGKIKDKEPVTHIEKPLEENVNRILIEGEEARTVEEAIAVLRFVFSMAPEKRMKAAYATFEAANLPRIKSENPSLRLTQLKQILHKEWVKSPENPMNQKDPARHVLGVVTLASKCQGVATSFRLLWWEGVVC</sequence>
<organism evidence="6 7">
    <name type="scientific">Dryococelus australis</name>
    <dbReference type="NCBI Taxonomy" id="614101"/>
    <lineage>
        <taxon>Eukaryota</taxon>
        <taxon>Metazoa</taxon>
        <taxon>Ecdysozoa</taxon>
        <taxon>Arthropoda</taxon>
        <taxon>Hexapoda</taxon>
        <taxon>Insecta</taxon>
        <taxon>Pterygota</taxon>
        <taxon>Neoptera</taxon>
        <taxon>Polyneoptera</taxon>
        <taxon>Phasmatodea</taxon>
        <taxon>Verophasmatodea</taxon>
        <taxon>Anareolatae</taxon>
        <taxon>Phasmatidae</taxon>
        <taxon>Eurycanthinae</taxon>
        <taxon>Dryococelus</taxon>
    </lineage>
</organism>
<comment type="similarity">
    <text evidence="2">Belongs to the CCDC124 family.</text>
</comment>
<accession>A0ABQ9GKE5</accession>
<name>A0ABQ9GKE5_9NEOP</name>
<dbReference type="InterPro" id="IPR010422">
    <property type="entry name" value="Ccdc124/Oxs1"/>
</dbReference>
<evidence type="ECO:0000256" key="2">
    <source>
        <dbReference type="ARBA" id="ARBA00008296"/>
    </source>
</evidence>
<dbReference type="PANTHER" id="PTHR21680:SF0">
    <property type="entry name" value="COILED-COIL DOMAIN-CONTAINING PROTEIN 124"/>
    <property type="match status" value="1"/>
</dbReference>
<gene>
    <name evidence="6" type="ORF">PR048_026098</name>
</gene>
<dbReference type="EMBL" id="JARBHB010000011">
    <property type="protein sequence ID" value="KAJ8872492.1"/>
    <property type="molecule type" value="Genomic_DNA"/>
</dbReference>
<reference evidence="6 7" key="1">
    <citation type="submission" date="2023-02" db="EMBL/GenBank/DDBJ databases">
        <title>LHISI_Scaffold_Assembly.</title>
        <authorList>
            <person name="Stuart O.P."/>
            <person name="Cleave R."/>
            <person name="Magrath M.J.L."/>
            <person name="Mikheyev A.S."/>
        </authorList>
    </citation>
    <scope>NUCLEOTIDE SEQUENCE [LARGE SCALE GENOMIC DNA]</scope>
    <source>
        <strain evidence="6">Daus_M_001</strain>
        <tissue evidence="6">Leg muscle</tissue>
    </source>
</reference>
<protein>
    <recommendedName>
        <fullName evidence="5">Coiled-coil domain-containing protein</fullName>
    </recommendedName>
</protein>
<comment type="caution">
    <text evidence="6">The sequence shown here is derived from an EMBL/GenBank/DDBJ whole genome shotgun (WGS) entry which is preliminary data.</text>
</comment>
<keyword evidence="3" id="KW-0175">Coiled coil</keyword>
<evidence type="ECO:0000256" key="4">
    <source>
        <dbReference type="SAM" id="MobiDB-lite"/>
    </source>
</evidence>
<dbReference type="PANTHER" id="PTHR21680">
    <property type="entry name" value="COILED-COIL DOMAIN-CONTAINING PROTEIN 124"/>
    <property type="match status" value="1"/>
</dbReference>
<proteinExistence type="inferred from homology"/>